<sequence>MISKFIFPILLNLMKHFPYFLLAIVFLVSCGPRERISKEVFDKVNNSMEAKKLSEAQITQEALIWGDSISTVAQQQLMSSLHKAVEEKGFGGAISFCNVNAAPIVSELSEKYGVQIRRTSFRARNQANLPTAEESQILDAYQYNVENSIENEPNIQKIEGGDILLYTKAIVIPSEFCLACHGEVKNDIEVELLDKIDSLYPNDLARGFGLGQLRGMWSLKIPKKAVVNRL</sequence>
<dbReference type="InterPro" id="IPR021796">
    <property type="entry name" value="Tll0287-like_dom"/>
</dbReference>
<keyword evidence="1" id="KW-1133">Transmembrane helix</keyword>
<protein>
    <recommendedName>
        <fullName evidence="2">Tll0287-like domain-containing protein</fullName>
    </recommendedName>
</protein>
<evidence type="ECO:0000259" key="2">
    <source>
        <dbReference type="Pfam" id="PF11845"/>
    </source>
</evidence>
<evidence type="ECO:0000313" key="4">
    <source>
        <dbReference type="Proteomes" id="UP001157915"/>
    </source>
</evidence>
<organism evidence="3 4">
    <name type="scientific">Algoriphagus winogradskyi</name>
    <dbReference type="NCBI Taxonomy" id="237017"/>
    <lineage>
        <taxon>Bacteria</taxon>
        <taxon>Pseudomonadati</taxon>
        <taxon>Bacteroidota</taxon>
        <taxon>Cytophagia</taxon>
        <taxon>Cytophagales</taxon>
        <taxon>Cyclobacteriaceae</taxon>
        <taxon>Algoriphagus</taxon>
    </lineage>
</organism>
<feature type="domain" description="Tll0287-like" evidence="2">
    <location>
        <begin position="58"/>
        <end position="222"/>
    </location>
</feature>
<keyword evidence="1" id="KW-0472">Membrane</keyword>
<keyword evidence="4" id="KW-1185">Reference proteome</keyword>
<dbReference type="RefSeq" id="WP_377919242.1">
    <property type="nucleotide sequence ID" value="NZ_JBHSPM010000009.1"/>
</dbReference>
<keyword evidence="1" id="KW-0812">Transmembrane</keyword>
<proteinExistence type="predicted"/>
<dbReference type="Pfam" id="PF11845">
    <property type="entry name" value="Tll0287-like"/>
    <property type="match status" value="1"/>
</dbReference>
<evidence type="ECO:0000313" key="3">
    <source>
        <dbReference type="EMBL" id="SMP13562.1"/>
    </source>
</evidence>
<feature type="transmembrane region" description="Helical" evidence="1">
    <location>
        <begin position="6"/>
        <end position="28"/>
    </location>
</feature>
<evidence type="ECO:0000256" key="1">
    <source>
        <dbReference type="SAM" id="Phobius"/>
    </source>
</evidence>
<name>A0ABY1NNZ7_9BACT</name>
<gene>
    <name evidence="3" type="ORF">SAMN06265367_102227</name>
</gene>
<dbReference type="Proteomes" id="UP001157915">
    <property type="component" value="Unassembled WGS sequence"/>
</dbReference>
<comment type="caution">
    <text evidence="3">The sequence shown here is derived from an EMBL/GenBank/DDBJ whole genome shotgun (WGS) entry which is preliminary data.</text>
</comment>
<reference evidence="3 4" key="1">
    <citation type="submission" date="2017-05" db="EMBL/GenBank/DDBJ databases">
        <authorList>
            <person name="Varghese N."/>
            <person name="Submissions S."/>
        </authorList>
    </citation>
    <scope>NUCLEOTIDE SEQUENCE [LARGE SCALE GENOMIC DNA]</scope>
    <source>
        <strain evidence="3 4">DSM 15360</strain>
    </source>
</reference>
<dbReference type="PROSITE" id="PS51257">
    <property type="entry name" value="PROKAR_LIPOPROTEIN"/>
    <property type="match status" value="1"/>
</dbReference>
<accession>A0ABY1NNZ7</accession>
<dbReference type="EMBL" id="FXUA01000002">
    <property type="protein sequence ID" value="SMP13562.1"/>
    <property type="molecule type" value="Genomic_DNA"/>
</dbReference>